<comment type="subcellular location">
    <subcellularLocation>
        <location evidence="2">Cytoplasm</location>
    </subcellularLocation>
</comment>
<evidence type="ECO:0000256" key="6">
    <source>
        <dbReference type="ARBA" id="ARBA00022490"/>
    </source>
</evidence>
<evidence type="ECO:0000256" key="5">
    <source>
        <dbReference type="ARBA" id="ARBA00012917"/>
    </source>
</evidence>
<comment type="catalytic activity">
    <reaction evidence="1">
        <text>Cleavage of an N-acetyl or N-formyl amino acid from the N-terminus of a polypeptide.</text>
        <dbReference type="EC" id="3.4.19.1"/>
    </reaction>
</comment>
<dbReference type="Pfam" id="PF00326">
    <property type="entry name" value="Peptidase_S9"/>
    <property type="match status" value="1"/>
</dbReference>
<evidence type="ECO:0000313" key="11">
    <source>
        <dbReference type="Proteomes" id="UP001303046"/>
    </source>
</evidence>
<evidence type="ECO:0000256" key="7">
    <source>
        <dbReference type="ARBA" id="ARBA00022801"/>
    </source>
</evidence>
<name>A0ABR1DM63_NECAM</name>
<comment type="subunit">
    <text evidence="4">Homotetramer.</text>
</comment>
<dbReference type="Proteomes" id="UP001303046">
    <property type="component" value="Unassembled WGS sequence"/>
</dbReference>
<evidence type="ECO:0000259" key="8">
    <source>
        <dbReference type="Pfam" id="PF00326"/>
    </source>
</evidence>
<accession>A0ABR1DM63</accession>
<keyword evidence="11" id="KW-1185">Reference proteome</keyword>
<feature type="domain" description="Peptidase S9 prolyl oligopeptidase catalytic" evidence="8">
    <location>
        <begin position="518"/>
        <end position="727"/>
    </location>
</feature>
<protein>
    <recommendedName>
        <fullName evidence="5">acylaminoacyl-peptidase</fullName>
        <ecNumber evidence="5">3.4.19.1</ecNumber>
    </recommendedName>
</protein>
<dbReference type="InterPro" id="IPR045550">
    <property type="entry name" value="AARE_N"/>
</dbReference>
<dbReference type="EC" id="3.4.19.1" evidence="5"/>
<dbReference type="InterPro" id="IPR029058">
    <property type="entry name" value="AB_hydrolase_fold"/>
</dbReference>
<feature type="domain" description="Acylamino-acid-releasing enzyme N-terminal" evidence="9">
    <location>
        <begin position="82"/>
        <end position="453"/>
    </location>
</feature>
<dbReference type="Pfam" id="PF19283">
    <property type="entry name" value="APEH_N"/>
    <property type="match status" value="1"/>
</dbReference>
<keyword evidence="7" id="KW-0378">Hydrolase</keyword>
<sequence>MAMSSTTASELDVRALEKLKDIYGDLAQVPVPSSGRIQSSNSFVEVISVWDNPALPLKKSTKTQRASVLERVNETKEFRLISTTSLPFTSFETQSITYSPSNSMVAQIITIPDGKEKKQYLRVFDQNEHIEVLCSDLSGQKKHGFIYGGGSAPFIALRFSHGEGHVLYCAERNVKTAQYFDADLEWDNDDKILESNVGKKFELLESWGESCGEVKQPVLCIVDVLSGIVTVLDQIPAEISPTFAIWAPDDAGIVFFGLRNEPFKMGRTACNNRAGTMYYYELQSAKLHPIGVEDIAAEHPSFSPDGRTLVYFQRPADGPHQAVMECVKVPWPYKGSVPSVVVPVVQETSRSCEFPGLSFIQGVPRCWTADGDRLIVGTAWRSKMELVTIDVTNGHVGKLTNHGQCHGSWQLADVFEDEVLAVVSAPNRPPALLLGTLPAKGHEDKMVWTRLDNCSVIENRKNLLNYSWQLVGLQRSGETPYEGILLLPNEGDSVPLVVLPHGGPHGVSIASWPRRATTSLVNSGFAVLMVNYHGSLGFGDQFVRSLPGRCGDLDVKDVHHAVLTVLDSESRLDRNRVVLYGASHGGFLVSHLIGQYPGFYKSCVAHNPVLNVLAMHEITDIPDWTVVEGTGKEGDWTRSLTEEERNQMFECSPIAHVDKAVTPYLLLIGEKDLRVVPHFRAFIRNLLTRSIPCKVLCYPESAHPIDEVDADADATINIIRWFQKSFK</sequence>
<dbReference type="PANTHER" id="PTHR42776:SF4">
    <property type="entry name" value="ACYLAMINO-ACID-RELEASING ENZYME"/>
    <property type="match status" value="1"/>
</dbReference>
<dbReference type="PANTHER" id="PTHR42776">
    <property type="entry name" value="SERINE PEPTIDASE S9 FAMILY MEMBER"/>
    <property type="match status" value="1"/>
</dbReference>
<evidence type="ECO:0000256" key="3">
    <source>
        <dbReference type="ARBA" id="ARBA00010040"/>
    </source>
</evidence>
<dbReference type="Gene3D" id="3.40.50.1820">
    <property type="entry name" value="alpha/beta hydrolase"/>
    <property type="match status" value="1"/>
</dbReference>
<keyword evidence="6" id="KW-0963">Cytoplasm</keyword>
<evidence type="ECO:0000256" key="4">
    <source>
        <dbReference type="ARBA" id="ARBA00011881"/>
    </source>
</evidence>
<evidence type="ECO:0000256" key="1">
    <source>
        <dbReference type="ARBA" id="ARBA00000721"/>
    </source>
</evidence>
<dbReference type="SUPFAM" id="SSF82171">
    <property type="entry name" value="DPP6 N-terminal domain-like"/>
    <property type="match status" value="1"/>
</dbReference>
<proteinExistence type="inferred from homology"/>
<organism evidence="10 11">
    <name type="scientific">Necator americanus</name>
    <name type="common">Human hookworm</name>
    <dbReference type="NCBI Taxonomy" id="51031"/>
    <lineage>
        <taxon>Eukaryota</taxon>
        <taxon>Metazoa</taxon>
        <taxon>Ecdysozoa</taxon>
        <taxon>Nematoda</taxon>
        <taxon>Chromadorea</taxon>
        <taxon>Rhabditida</taxon>
        <taxon>Rhabditina</taxon>
        <taxon>Rhabditomorpha</taxon>
        <taxon>Strongyloidea</taxon>
        <taxon>Ancylostomatidae</taxon>
        <taxon>Bunostominae</taxon>
        <taxon>Necator</taxon>
    </lineage>
</organism>
<reference evidence="10 11" key="1">
    <citation type="submission" date="2023-08" db="EMBL/GenBank/DDBJ databases">
        <title>A Necator americanus chromosomal reference genome.</title>
        <authorList>
            <person name="Ilik V."/>
            <person name="Petrzelkova K.J."/>
            <person name="Pardy F."/>
            <person name="Fuh T."/>
            <person name="Niatou-Singa F.S."/>
            <person name="Gouil Q."/>
            <person name="Baker L."/>
            <person name="Ritchie M.E."/>
            <person name="Jex A.R."/>
            <person name="Gazzola D."/>
            <person name="Li H."/>
            <person name="Toshio Fujiwara R."/>
            <person name="Zhan B."/>
            <person name="Aroian R.V."/>
            <person name="Pafco B."/>
            <person name="Schwarz E.M."/>
        </authorList>
    </citation>
    <scope>NUCLEOTIDE SEQUENCE [LARGE SCALE GENOMIC DNA]</scope>
    <source>
        <strain evidence="10 11">Aroian</strain>
        <tissue evidence="10">Whole animal</tissue>
    </source>
</reference>
<evidence type="ECO:0000256" key="2">
    <source>
        <dbReference type="ARBA" id="ARBA00004496"/>
    </source>
</evidence>
<gene>
    <name evidence="10" type="primary">Necator_chrIV.g16432</name>
    <name evidence="10" type="ORF">RB195_003135</name>
</gene>
<dbReference type="EMBL" id="JAVFWL010000004">
    <property type="protein sequence ID" value="KAK6751549.1"/>
    <property type="molecule type" value="Genomic_DNA"/>
</dbReference>
<dbReference type="InterPro" id="IPR001375">
    <property type="entry name" value="Peptidase_S9_cat"/>
</dbReference>
<evidence type="ECO:0000313" key="10">
    <source>
        <dbReference type="EMBL" id="KAK6751549.1"/>
    </source>
</evidence>
<comment type="similarity">
    <text evidence="3">Belongs to the peptidase S9C family.</text>
</comment>
<evidence type="ECO:0000259" key="9">
    <source>
        <dbReference type="Pfam" id="PF19283"/>
    </source>
</evidence>
<comment type="caution">
    <text evidence="10">The sequence shown here is derived from an EMBL/GenBank/DDBJ whole genome shotgun (WGS) entry which is preliminary data.</text>
</comment>
<dbReference type="SUPFAM" id="SSF53474">
    <property type="entry name" value="alpha/beta-Hydrolases"/>
    <property type="match status" value="1"/>
</dbReference>